<organism evidence="6 7">
    <name type="scientific">Amblyomma americanum</name>
    <name type="common">Lone star tick</name>
    <dbReference type="NCBI Taxonomy" id="6943"/>
    <lineage>
        <taxon>Eukaryota</taxon>
        <taxon>Metazoa</taxon>
        <taxon>Ecdysozoa</taxon>
        <taxon>Arthropoda</taxon>
        <taxon>Chelicerata</taxon>
        <taxon>Arachnida</taxon>
        <taxon>Acari</taxon>
        <taxon>Parasitiformes</taxon>
        <taxon>Ixodida</taxon>
        <taxon>Ixodoidea</taxon>
        <taxon>Ixodidae</taxon>
        <taxon>Amblyomminae</taxon>
        <taxon>Amblyomma</taxon>
    </lineage>
</organism>
<dbReference type="Gene3D" id="3.30.40.10">
    <property type="entry name" value="Zinc/RING finger domain, C3HC4 (zinc finger)"/>
    <property type="match status" value="1"/>
</dbReference>
<comment type="caution">
    <text evidence="6">The sequence shown here is derived from an EMBL/GenBank/DDBJ whole genome shotgun (WGS) entry which is preliminary data.</text>
</comment>
<evidence type="ECO:0000256" key="2">
    <source>
        <dbReference type="ARBA" id="ARBA00022771"/>
    </source>
</evidence>
<evidence type="ECO:0000256" key="3">
    <source>
        <dbReference type="ARBA" id="ARBA00022833"/>
    </source>
</evidence>
<dbReference type="InterPro" id="IPR013083">
    <property type="entry name" value="Znf_RING/FYVE/PHD"/>
</dbReference>
<keyword evidence="2 4" id="KW-0863">Zinc-finger</keyword>
<evidence type="ECO:0000259" key="5">
    <source>
        <dbReference type="PROSITE" id="PS51044"/>
    </source>
</evidence>
<keyword evidence="7" id="KW-1185">Reference proteome</keyword>
<dbReference type="GO" id="GO:0016925">
    <property type="term" value="P:protein sumoylation"/>
    <property type="evidence" value="ECO:0007669"/>
    <property type="project" value="TreeGrafter"/>
</dbReference>
<evidence type="ECO:0000313" key="6">
    <source>
        <dbReference type="EMBL" id="KAK8778916.1"/>
    </source>
</evidence>
<dbReference type="EMBL" id="JARKHS020010303">
    <property type="protein sequence ID" value="KAK8778916.1"/>
    <property type="molecule type" value="Genomic_DNA"/>
</dbReference>
<dbReference type="PANTHER" id="PTHR10782">
    <property type="entry name" value="ZINC FINGER MIZ DOMAIN-CONTAINING PROTEIN"/>
    <property type="match status" value="1"/>
</dbReference>
<dbReference type="GO" id="GO:0008270">
    <property type="term" value="F:zinc ion binding"/>
    <property type="evidence" value="ECO:0007669"/>
    <property type="project" value="UniProtKB-KW"/>
</dbReference>
<feature type="domain" description="SP-RING-type" evidence="5">
    <location>
        <begin position="124"/>
        <end position="207"/>
    </location>
</feature>
<dbReference type="GO" id="GO:0061665">
    <property type="term" value="F:SUMO ligase activity"/>
    <property type="evidence" value="ECO:0007669"/>
    <property type="project" value="TreeGrafter"/>
</dbReference>
<dbReference type="CDD" id="cd16650">
    <property type="entry name" value="SP-RING_PIAS-like"/>
    <property type="match status" value="1"/>
</dbReference>
<evidence type="ECO:0000256" key="1">
    <source>
        <dbReference type="ARBA" id="ARBA00022723"/>
    </source>
</evidence>
<evidence type="ECO:0000313" key="7">
    <source>
        <dbReference type="Proteomes" id="UP001321473"/>
    </source>
</evidence>
<dbReference type="GO" id="GO:0006357">
    <property type="term" value="P:regulation of transcription by RNA polymerase II"/>
    <property type="evidence" value="ECO:0007669"/>
    <property type="project" value="TreeGrafter"/>
</dbReference>
<keyword evidence="3" id="KW-0862">Zinc</keyword>
<sequence>MVSYSARVSRTPFIRTNVTMVFVAFTVQMHSSDLYDGAAFAYGRSYHEVLLNLVNLSPLVNSVLDDECDLHFDDIPADVTIRVDEVLRLSVYDMYQAMLRYCGRIPYEDQLAQTKARLQAYFAGRNHSYAQTLQVSLICPLTYRKIEVPCRGIRCSHVQCFDAYAYLNFNEATPQPPWRCPICYEQVLEPDMQVDLLMLRVLETVDDLCEAVVFRPDASWASVIPQHRRLSVADIGSPP</sequence>
<dbReference type="AlphaFoldDB" id="A0AAQ4EVR3"/>
<dbReference type="PANTHER" id="PTHR10782:SF4">
    <property type="entry name" value="TONALLI, ISOFORM E"/>
    <property type="match status" value="1"/>
</dbReference>
<dbReference type="GO" id="GO:0003712">
    <property type="term" value="F:transcription coregulator activity"/>
    <property type="evidence" value="ECO:0007669"/>
    <property type="project" value="TreeGrafter"/>
</dbReference>
<dbReference type="GO" id="GO:0000785">
    <property type="term" value="C:chromatin"/>
    <property type="evidence" value="ECO:0007669"/>
    <property type="project" value="TreeGrafter"/>
</dbReference>
<dbReference type="Pfam" id="PF02891">
    <property type="entry name" value="zf-MIZ"/>
    <property type="match status" value="1"/>
</dbReference>
<protein>
    <recommendedName>
        <fullName evidence="5">SP-RING-type domain-containing protein</fullName>
    </recommendedName>
</protein>
<name>A0AAQ4EVR3_AMBAM</name>
<reference evidence="6 7" key="1">
    <citation type="journal article" date="2023" name="Arcadia Sci">
        <title>De novo assembly of a long-read Amblyomma americanum tick genome.</title>
        <authorList>
            <person name="Chou S."/>
            <person name="Poskanzer K.E."/>
            <person name="Rollins M."/>
            <person name="Thuy-Boun P.S."/>
        </authorList>
    </citation>
    <scope>NUCLEOTIDE SEQUENCE [LARGE SCALE GENOMIC DNA]</scope>
    <source>
        <strain evidence="6">F_SG_1</strain>
        <tissue evidence="6">Salivary glands</tissue>
    </source>
</reference>
<evidence type="ECO:0000256" key="4">
    <source>
        <dbReference type="PROSITE-ProRule" id="PRU00452"/>
    </source>
</evidence>
<proteinExistence type="predicted"/>
<accession>A0AAQ4EVR3</accession>
<dbReference type="PROSITE" id="PS51044">
    <property type="entry name" value="ZF_SP_RING"/>
    <property type="match status" value="1"/>
</dbReference>
<keyword evidence="1" id="KW-0479">Metal-binding</keyword>
<dbReference type="Proteomes" id="UP001321473">
    <property type="component" value="Unassembled WGS sequence"/>
</dbReference>
<dbReference type="InterPro" id="IPR004181">
    <property type="entry name" value="Znf_MIZ"/>
</dbReference>
<gene>
    <name evidence="6" type="ORF">V5799_019743</name>
</gene>